<reference evidence="11 12" key="1">
    <citation type="journal article" date="2003" name="PLoS Biol.">
        <title>The genome sequence of Caenorhabditis briggsae: a platform for comparative genomics.</title>
        <authorList>
            <person name="Stein L.D."/>
            <person name="Bao Z."/>
            <person name="Blasiar D."/>
            <person name="Blumenthal T."/>
            <person name="Brent M.R."/>
            <person name="Chen N."/>
            <person name="Chinwalla A."/>
            <person name="Clarke L."/>
            <person name="Clee C."/>
            <person name="Coghlan A."/>
            <person name="Coulson A."/>
            <person name="D'Eustachio P."/>
            <person name="Fitch D.H."/>
            <person name="Fulton L.A."/>
            <person name="Fulton R.E."/>
            <person name="Griffiths-Jones S."/>
            <person name="Harris T.W."/>
            <person name="Hillier L.W."/>
            <person name="Kamath R."/>
            <person name="Kuwabara P.E."/>
            <person name="Mardis E.R."/>
            <person name="Marra M.A."/>
            <person name="Miner T.L."/>
            <person name="Minx P."/>
            <person name="Mullikin J.C."/>
            <person name="Plumb R.W."/>
            <person name="Rogers J."/>
            <person name="Schein J.E."/>
            <person name="Sohrmann M."/>
            <person name="Spieth J."/>
            <person name="Stajich J.E."/>
            <person name="Wei C."/>
            <person name="Willey D."/>
            <person name="Wilson R.K."/>
            <person name="Durbin R."/>
            <person name="Waterston R.H."/>
        </authorList>
    </citation>
    <scope>NUCLEOTIDE SEQUENCE [LARGE SCALE GENOMIC DNA]</scope>
    <source>
        <strain evidence="11 12">AF16</strain>
    </source>
</reference>
<dbReference type="OMA" id="KFVMVMF"/>
<evidence type="ECO:0000256" key="8">
    <source>
        <dbReference type="ARBA" id="ARBA00031934"/>
    </source>
</evidence>
<dbReference type="Gene3D" id="3.40.50.1820">
    <property type="entry name" value="alpha/beta hydrolase"/>
    <property type="match status" value="1"/>
</dbReference>
<dbReference type="GO" id="GO:0052816">
    <property type="term" value="F:long-chain fatty acyl-CoA hydrolase activity"/>
    <property type="evidence" value="ECO:0000318"/>
    <property type="project" value="GO_Central"/>
</dbReference>
<comment type="similarity">
    <text evidence="1">Belongs to the palmitoyl-protein thioesterase family.</text>
</comment>
<dbReference type="GO" id="GO:0007399">
    <property type="term" value="P:nervous system development"/>
    <property type="evidence" value="ECO:0000318"/>
    <property type="project" value="GO_Central"/>
</dbReference>
<dbReference type="HOGENOM" id="CLU_050129_0_0_1"/>
<evidence type="ECO:0000256" key="10">
    <source>
        <dbReference type="SAM" id="SignalP"/>
    </source>
</evidence>
<dbReference type="InParanoid" id="A8XUH6"/>
<gene>
    <name evidence="13" type="primary">ppt-1</name>
    <name evidence="11" type="synonym">Cbr-ppt-1</name>
    <name evidence="13" type="ORF">CBG18981</name>
    <name evidence="11" type="ORF">CBG_18981</name>
</gene>
<evidence type="ECO:0000256" key="3">
    <source>
        <dbReference type="ARBA" id="ARBA00014212"/>
    </source>
</evidence>
<dbReference type="GO" id="GO:0008474">
    <property type="term" value="F:palmitoyl-(protein) hydrolase activity"/>
    <property type="evidence" value="ECO:0000318"/>
    <property type="project" value="GO_Central"/>
</dbReference>
<dbReference type="Pfam" id="PF02089">
    <property type="entry name" value="Palm_thioest"/>
    <property type="match status" value="1"/>
</dbReference>
<keyword evidence="4 10" id="KW-0732">Signal</keyword>
<keyword evidence="6" id="KW-1015">Disulfide bond</keyword>
<evidence type="ECO:0000313" key="11">
    <source>
        <dbReference type="EMBL" id="CAP36301.2"/>
    </source>
</evidence>
<keyword evidence="12" id="KW-1185">Reference proteome</keyword>
<dbReference type="FunCoup" id="A8XUH6">
    <property type="interactions" value="2341"/>
</dbReference>
<feature type="chain" id="PRO_5002731028" description="Palmitoyl-protein thioesterase 1" evidence="10">
    <location>
        <begin position="23"/>
        <end position="320"/>
    </location>
</feature>
<dbReference type="GO" id="GO:0030163">
    <property type="term" value="P:protein catabolic process"/>
    <property type="evidence" value="ECO:0007669"/>
    <property type="project" value="EnsemblMetazoa"/>
</dbReference>
<dbReference type="STRING" id="6238.A8XUH6"/>
<dbReference type="GlyCosmos" id="A8XUH6">
    <property type="glycosylation" value="1 site, No reported glycans"/>
</dbReference>
<feature type="signal peptide" evidence="10">
    <location>
        <begin position="1"/>
        <end position="22"/>
    </location>
</feature>
<keyword evidence="7" id="KW-0325">Glycoprotein</keyword>
<dbReference type="PANTHER" id="PTHR11247:SF8">
    <property type="entry name" value="PALMITOYL-PROTEIN THIOESTERASE 1"/>
    <property type="match status" value="1"/>
</dbReference>
<dbReference type="AlphaFoldDB" id="A8XUH6"/>
<evidence type="ECO:0000256" key="4">
    <source>
        <dbReference type="ARBA" id="ARBA00022729"/>
    </source>
</evidence>
<dbReference type="EC" id="3.1.2.22" evidence="2"/>
<evidence type="ECO:0000256" key="9">
    <source>
        <dbReference type="ARBA" id="ARBA00047409"/>
    </source>
</evidence>
<dbReference type="FunFam" id="3.40.50.1820:FF:000107">
    <property type="entry name" value="Palmitoyl-protein thioesterase 1"/>
    <property type="match status" value="1"/>
</dbReference>
<dbReference type="PANTHER" id="PTHR11247">
    <property type="entry name" value="PALMITOYL-PROTEIN THIOESTERASE/DOLICHYLDIPHOSPHATASE 1"/>
    <property type="match status" value="1"/>
</dbReference>
<dbReference type="PRINTS" id="PR00414">
    <property type="entry name" value="PPTHIESTRASE"/>
</dbReference>
<accession>A8XUH6</accession>
<name>A8XUH6_CAEBR</name>
<organism evidence="11 12">
    <name type="scientific">Caenorhabditis briggsae</name>
    <dbReference type="NCBI Taxonomy" id="6238"/>
    <lineage>
        <taxon>Eukaryota</taxon>
        <taxon>Metazoa</taxon>
        <taxon>Ecdysozoa</taxon>
        <taxon>Nematoda</taxon>
        <taxon>Chromadorea</taxon>
        <taxon>Rhabditida</taxon>
        <taxon>Rhabditina</taxon>
        <taxon>Rhabditomorpha</taxon>
        <taxon>Rhabditoidea</taxon>
        <taxon>Rhabditidae</taxon>
        <taxon>Peloderinae</taxon>
        <taxon>Caenorhabditis</taxon>
    </lineage>
</organism>
<comment type="catalytic activity">
    <reaction evidence="9">
        <text>S-hexadecanoyl-L-cysteinyl-[protein] + H2O = L-cysteinyl-[protein] + hexadecanoate + H(+)</text>
        <dbReference type="Rhea" id="RHEA:19233"/>
        <dbReference type="Rhea" id="RHEA-COMP:10131"/>
        <dbReference type="Rhea" id="RHEA-COMP:11032"/>
        <dbReference type="ChEBI" id="CHEBI:7896"/>
        <dbReference type="ChEBI" id="CHEBI:15377"/>
        <dbReference type="ChEBI" id="CHEBI:15378"/>
        <dbReference type="ChEBI" id="CHEBI:29950"/>
        <dbReference type="ChEBI" id="CHEBI:74151"/>
        <dbReference type="EC" id="3.1.2.22"/>
    </reaction>
    <physiologicalReaction direction="left-to-right" evidence="9">
        <dbReference type="Rhea" id="RHEA:19234"/>
    </physiologicalReaction>
</comment>
<dbReference type="GO" id="GO:0007005">
    <property type="term" value="P:mitochondrion organization"/>
    <property type="evidence" value="ECO:0007669"/>
    <property type="project" value="EnsemblMetazoa"/>
</dbReference>
<dbReference type="EMBL" id="HE601047">
    <property type="protein sequence ID" value="CAP36301.2"/>
    <property type="molecule type" value="Genomic_DNA"/>
</dbReference>
<protein>
    <recommendedName>
        <fullName evidence="3">Palmitoyl-protein thioesterase 1</fullName>
        <ecNumber evidence="2">3.1.2.22</ecNumber>
    </recommendedName>
    <alternativeName>
        <fullName evidence="8">Palmitoyl-protein hydrolase 1</fullName>
    </alternativeName>
</protein>
<dbReference type="WormBase" id="CBG18981">
    <property type="protein sequence ID" value="CBP19513"/>
    <property type="gene ID" value="WBGene00038272"/>
    <property type="gene designation" value="Cbr-ppt-1"/>
</dbReference>
<evidence type="ECO:0000256" key="5">
    <source>
        <dbReference type="ARBA" id="ARBA00022801"/>
    </source>
</evidence>
<dbReference type="GO" id="GO:0009791">
    <property type="term" value="P:post-embryonic development"/>
    <property type="evidence" value="ECO:0007669"/>
    <property type="project" value="EnsemblMetazoa"/>
</dbReference>
<dbReference type="GO" id="GO:0018991">
    <property type="term" value="P:egg-laying behavior"/>
    <property type="evidence" value="ECO:0007669"/>
    <property type="project" value="EnsemblMetazoa"/>
</dbReference>
<dbReference type="InterPro" id="IPR002472">
    <property type="entry name" value="Palm_thioest"/>
</dbReference>
<evidence type="ECO:0000313" key="13">
    <source>
        <dbReference type="WormBase" id="CBG18981"/>
    </source>
</evidence>
<evidence type="ECO:0000256" key="6">
    <source>
        <dbReference type="ARBA" id="ARBA00023157"/>
    </source>
</evidence>
<evidence type="ECO:0000256" key="7">
    <source>
        <dbReference type="ARBA" id="ARBA00023180"/>
    </source>
</evidence>
<dbReference type="GO" id="GO:0006897">
    <property type="term" value="P:endocytosis"/>
    <property type="evidence" value="ECO:0000318"/>
    <property type="project" value="GO_Central"/>
</dbReference>
<dbReference type="eggNOG" id="KOG2541">
    <property type="taxonomic scope" value="Eukaryota"/>
</dbReference>
<dbReference type="InterPro" id="IPR029058">
    <property type="entry name" value="AB_hydrolase_fold"/>
</dbReference>
<dbReference type="ESTHER" id="caebr-a8xuh6">
    <property type="family name" value="Palmitoyl-protein_thioesterase"/>
</dbReference>
<dbReference type="Proteomes" id="UP000008549">
    <property type="component" value="Unassembled WGS sequence"/>
</dbReference>
<sequence>MASTLLPFLLIFPLVFVTSTVADVRAGNGTKQVPVVMWHGMGLLIFDFLNQFIFQGDCCCNPLSMGSVKKLIEQEVPGVYVHSLELGGSITKDIEHGFFANVNELVYMACIKIKNDPELANGYNAIGFSQGAQFLRAVAQRCPHPPMKNFVSIGGQQQGVFGAPYCIGDNVMCNSVRRLIDMGAYLPFVQKRVVQAQYWHDPNQPDEYKKRSIFLADINNENKNNPTYKRNLLNLKNILLVKFNQDHMVVPKESSWFGFYKDGDIDTILPMNETDLYLEDRIGLRKLHESGRLQFLAVDGDHLQIPRDVLVNEIIKKYFM</sequence>
<dbReference type="GO" id="GO:0005576">
    <property type="term" value="C:extracellular region"/>
    <property type="evidence" value="ECO:0000318"/>
    <property type="project" value="GO_Central"/>
</dbReference>
<dbReference type="SUPFAM" id="SSF53474">
    <property type="entry name" value="alpha/beta-Hydrolases"/>
    <property type="match status" value="1"/>
</dbReference>
<keyword evidence="5" id="KW-0378">Hydrolase</keyword>
<proteinExistence type="inferred from homology"/>
<evidence type="ECO:0000256" key="1">
    <source>
        <dbReference type="ARBA" id="ARBA00010758"/>
    </source>
</evidence>
<evidence type="ECO:0000313" key="12">
    <source>
        <dbReference type="Proteomes" id="UP000008549"/>
    </source>
</evidence>
<dbReference type="GO" id="GO:0005764">
    <property type="term" value="C:lysosome"/>
    <property type="evidence" value="ECO:0000318"/>
    <property type="project" value="GO_Central"/>
</dbReference>
<evidence type="ECO:0000256" key="2">
    <source>
        <dbReference type="ARBA" id="ARBA00012423"/>
    </source>
</evidence>
<reference evidence="11 12" key="2">
    <citation type="journal article" date="2011" name="PLoS Genet.">
        <title>Caenorhabditis briggsae recombinant inbred line genotypes reveal inter-strain incompatibility and the evolution of recombination.</title>
        <authorList>
            <person name="Ross J.A."/>
            <person name="Koboldt D.C."/>
            <person name="Staisch J.E."/>
            <person name="Chamberlin H.M."/>
            <person name="Gupta B.P."/>
            <person name="Miller R.D."/>
            <person name="Baird S.E."/>
            <person name="Haag E.S."/>
        </authorList>
    </citation>
    <scope>NUCLEOTIDE SEQUENCE [LARGE SCALE GENOMIC DNA]</scope>
    <source>
        <strain evidence="11 12">AF16</strain>
    </source>
</reference>